<name>A0AAD4Q9B8_9AGAM</name>
<feature type="region of interest" description="Disordered" evidence="2">
    <location>
        <begin position="540"/>
        <end position="603"/>
    </location>
</feature>
<proteinExistence type="predicted"/>
<feature type="region of interest" description="Disordered" evidence="2">
    <location>
        <begin position="154"/>
        <end position="199"/>
    </location>
</feature>
<comment type="caution">
    <text evidence="4">The sequence shown here is derived from an EMBL/GenBank/DDBJ whole genome shotgun (WGS) entry which is preliminary data.</text>
</comment>
<feature type="compositionally biased region" description="Acidic residues" evidence="2">
    <location>
        <begin position="593"/>
        <end position="603"/>
    </location>
</feature>
<keyword evidence="5" id="KW-1185">Reference proteome</keyword>
<feature type="compositionally biased region" description="Basic and acidic residues" evidence="2">
    <location>
        <begin position="391"/>
        <end position="406"/>
    </location>
</feature>
<evidence type="ECO:0000256" key="2">
    <source>
        <dbReference type="SAM" id="MobiDB-lite"/>
    </source>
</evidence>
<organism evidence="4 5">
    <name type="scientific">Lactarius akahatsu</name>
    <dbReference type="NCBI Taxonomy" id="416441"/>
    <lineage>
        <taxon>Eukaryota</taxon>
        <taxon>Fungi</taxon>
        <taxon>Dikarya</taxon>
        <taxon>Basidiomycota</taxon>
        <taxon>Agaricomycotina</taxon>
        <taxon>Agaricomycetes</taxon>
        <taxon>Russulales</taxon>
        <taxon>Russulaceae</taxon>
        <taxon>Lactarius</taxon>
    </lineage>
</organism>
<feature type="domain" description="BAG" evidence="3">
    <location>
        <begin position="351"/>
        <end position="391"/>
    </location>
</feature>
<feature type="compositionally biased region" description="Basic and acidic residues" evidence="2">
    <location>
        <begin position="425"/>
        <end position="436"/>
    </location>
</feature>
<dbReference type="InterPro" id="IPR036533">
    <property type="entry name" value="BAG_dom_sf"/>
</dbReference>
<feature type="region of interest" description="Disordered" evidence="2">
    <location>
        <begin position="391"/>
        <end position="451"/>
    </location>
</feature>
<evidence type="ECO:0000313" key="5">
    <source>
        <dbReference type="Proteomes" id="UP001201163"/>
    </source>
</evidence>
<gene>
    <name evidence="4" type="ORF">EDB92DRAFT_131878</name>
</gene>
<dbReference type="Pfam" id="PF02179">
    <property type="entry name" value="BAG"/>
    <property type="match status" value="1"/>
</dbReference>
<feature type="region of interest" description="Disordered" evidence="2">
    <location>
        <begin position="463"/>
        <end position="489"/>
    </location>
</feature>
<evidence type="ECO:0000313" key="4">
    <source>
        <dbReference type="EMBL" id="KAH8982233.1"/>
    </source>
</evidence>
<dbReference type="AlphaFoldDB" id="A0AAD4Q9B8"/>
<dbReference type="EMBL" id="JAKELL010000103">
    <property type="protein sequence ID" value="KAH8982233.1"/>
    <property type="molecule type" value="Genomic_DNA"/>
</dbReference>
<keyword evidence="1" id="KW-0175">Coiled coil</keyword>
<evidence type="ECO:0000259" key="3">
    <source>
        <dbReference type="PROSITE" id="PS51035"/>
    </source>
</evidence>
<dbReference type="PROSITE" id="PS51035">
    <property type="entry name" value="BAG"/>
    <property type="match status" value="1"/>
</dbReference>
<dbReference type="Gene3D" id="1.20.58.120">
    <property type="entry name" value="BAG domain"/>
    <property type="match status" value="1"/>
</dbReference>
<feature type="compositionally biased region" description="Low complexity" evidence="2">
    <location>
        <begin position="480"/>
        <end position="489"/>
    </location>
</feature>
<dbReference type="SUPFAM" id="SSF63491">
    <property type="entry name" value="BAG domain"/>
    <property type="match status" value="1"/>
</dbReference>
<feature type="coiled-coil region" evidence="1">
    <location>
        <begin position="84"/>
        <end position="111"/>
    </location>
</feature>
<accession>A0AAD4Q9B8</accession>
<reference evidence="4" key="1">
    <citation type="submission" date="2022-01" db="EMBL/GenBank/DDBJ databases">
        <title>Comparative genomics reveals a dynamic genome evolution in the ectomycorrhizal milk-cap (Lactarius) mushrooms.</title>
        <authorList>
            <consortium name="DOE Joint Genome Institute"/>
            <person name="Lebreton A."/>
            <person name="Tang N."/>
            <person name="Kuo A."/>
            <person name="LaButti K."/>
            <person name="Drula E."/>
            <person name="Barry K."/>
            <person name="Clum A."/>
            <person name="Lipzen A."/>
            <person name="Mousain D."/>
            <person name="Ng V."/>
            <person name="Wang R."/>
            <person name="Wang X."/>
            <person name="Dai Y."/>
            <person name="Henrissat B."/>
            <person name="Grigoriev I.V."/>
            <person name="Guerin-Laguette A."/>
            <person name="Yu F."/>
            <person name="Martin F.M."/>
        </authorList>
    </citation>
    <scope>NUCLEOTIDE SEQUENCE</scope>
    <source>
        <strain evidence="4">QP</strain>
    </source>
</reference>
<protein>
    <recommendedName>
        <fullName evidence="3">BAG domain-containing protein</fullName>
    </recommendedName>
</protein>
<dbReference type="InterPro" id="IPR003103">
    <property type="entry name" value="BAG_domain"/>
</dbReference>
<evidence type="ECO:0000256" key="1">
    <source>
        <dbReference type="SAM" id="Coils"/>
    </source>
</evidence>
<sequence length="603" mass="65347">MLGFYPSAAPSYYSPRPVYSDDIIPLQPPTSDYFYLPRTTDPESHYRRALADYLVAEEELFRAREEATLRARVEALQRQEEARLLQARIIRARKERQVQQLERVLAQERAAALAARMGLPEVHLSLPHMVPVACSVQERRGTPNVLAEQIPRTHLTSMEGSQLLHPTPRSPANEGGQPEHRITPHLVPEHGTSVPTSEPLLQARLRKIASVSEDEEARDLARATLHHLAQHTFERDANDTSALSHEMKLDNATQSPEGTGDLSRSDALQGAAAGAAKASFRAHRAAVEQAASPASKTPMSPLETIQDIRATLSKLSANFSIPPSLDFSDDEADGLAYTPTNTPIRAYEHALEGLLARLDAVESDGEEEVRVARRTVVKEVEMALEGVEKKVKRAREVAKDNSKSGEDVLAEATVSSSDLLEDEDTHSRAESVAEAKTEEEEHSASIPAATSYSEVDVAKNTASSANSADVVPDNSAIEDTSPASAEESTEVATALRSLTTVRDEVACVYPGDVPESIYSAIAEQLIPANEPLVSATSEACEGAIPPSPEGFNLTSTPVSPESLPPALPEDVSALRIPSSPDPEWEGEGRDDANNEDEWSEVEA</sequence>
<dbReference type="Proteomes" id="UP001201163">
    <property type="component" value="Unassembled WGS sequence"/>
</dbReference>
<dbReference type="GO" id="GO:0051087">
    <property type="term" value="F:protein-folding chaperone binding"/>
    <property type="evidence" value="ECO:0007669"/>
    <property type="project" value="InterPro"/>
</dbReference>